<gene>
    <name evidence="3" type="ORF">C472_02067</name>
</gene>
<sequence length="185" mass="19521">MSRDGTWSFPTATGHVEVAPGEIRVRRRLRTAVDHAGQAFARGRLGPLTDAFGWTGVGVLFTLLGAVPRLLSAGSGSEPLWAGGIAAVTVIGTLAASIAGNRRTTVPLRAVERVEFGGDEVVVVHEPDDGEDDEPTETEIRPRSEDARADAALAFRLRGVDVRGVDGDDAVSRTAVDAPKTELLE</sequence>
<dbReference type="AlphaFoldDB" id="M0DXG0"/>
<keyword evidence="2" id="KW-0472">Membrane</keyword>
<reference evidence="3 4" key="1">
    <citation type="journal article" date="2014" name="PLoS Genet.">
        <title>Phylogenetically driven sequencing of extremely halophilic archaea reveals strategies for static and dynamic osmo-response.</title>
        <authorList>
            <person name="Becker E.A."/>
            <person name="Seitzer P.M."/>
            <person name="Tritt A."/>
            <person name="Larsen D."/>
            <person name="Krusor M."/>
            <person name="Yao A.I."/>
            <person name="Wu D."/>
            <person name="Madern D."/>
            <person name="Eisen J.A."/>
            <person name="Darling A.E."/>
            <person name="Facciotti M.T."/>
        </authorList>
    </citation>
    <scope>NUCLEOTIDE SEQUENCE [LARGE SCALE GENOMIC DNA]</scope>
    <source>
        <strain evidence="3 4">DSM 14210</strain>
    </source>
</reference>
<dbReference type="EMBL" id="AOJD01000021">
    <property type="protein sequence ID" value="ELZ40186.1"/>
    <property type="molecule type" value="Genomic_DNA"/>
</dbReference>
<accession>M0DXG0</accession>
<dbReference type="RefSeq" id="WP_006628118.1">
    <property type="nucleotide sequence ID" value="NZ_AOJD01000021.1"/>
</dbReference>
<evidence type="ECO:0000313" key="4">
    <source>
        <dbReference type="Proteomes" id="UP000011523"/>
    </source>
</evidence>
<protein>
    <submittedName>
        <fullName evidence="3">Uncharacterized protein</fullName>
    </submittedName>
</protein>
<dbReference type="PATRIC" id="fig|1227485.3.peg.389"/>
<proteinExistence type="predicted"/>
<feature type="compositionally biased region" description="Basic and acidic residues" evidence="1">
    <location>
        <begin position="138"/>
        <end position="147"/>
    </location>
</feature>
<feature type="transmembrane region" description="Helical" evidence="2">
    <location>
        <begin position="51"/>
        <end position="68"/>
    </location>
</feature>
<evidence type="ECO:0000256" key="1">
    <source>
        <dbReference type="SAM" id="MobiDB-lite"/>
    </source>
</evidence>
<feature type="compositionally biased region" description="Acidic residues" evidence="1">
    <location>
        <begin position="128"/>
        <end position="137"/>
    </location>
</feature>
<feature type="region of interest" description="Disordered" evidence="1">
    <location>
        <begin position="125"/>
        <end position="147"/>
    </location>
</feature>
<comment type="caution">
    <text evidence="3">The sequence shown here is derived from an EMBL/GenBank/DDBJ whole genome shotgun (WGS) entry which is preliminary data.</text>
</comment>
<keyword evidence="4" id="KW-1185">Reference proteome</keyword>
<keyword evidence="2" id="KW-1133">Transmembrane helix</keyword>
<dbReference type="Proteomes" id="UP000011523">
    <property type="component" value="Unassembled WGS sequence"/>
</dbReference>
<evidence type="ECO:0000256" key="2">
    <source>
        <dbReference type="SAM" id="Phobius"/>
    </source>
</evidence>
<evidence type="ECO:0000313" key="3">
    <source>
        <dbReference type="EMBL" id="ELZ40186.1"/>
    </source>
</evidence>
<name>M0DXG0_9EURY</name>
<feature type="transmembrane region" description="Helical" evidence="2">
    <location>
        <begin position="80"/>
        <end position="99"/>
    </location>
</feature>
<dbReference type="OrthoDB" id="330923at2157"/>
<organism evidence="3 4">
    <name type="scientific">Halorubrum tebenquichense DSM 14210</name>
    <dbReference type="NCBI Taxonomy" id="1227485"/>
    <lineage>
        <taxon>Archaea</taxon>
        <taxon>Methanobacteriati</taxon>
        <taxon>Methanobacteriota</taxon>
        <taxon>Stenosarchaea group</taxon>
        <taxon>Halobacteria</taxon>
        <taxon>Halobacteriales</taxon>
        <taxon>Haloferacaceae</taxon>
        <taxon>Halorubrum</taxon>
    </lineage>
</organism>
<keyword evidence="2" id="KW-0812">Transmembrane</keyword>